<evidence type="ECO:0000313" key="5">
    <source>
        <dbReference type="EMBL" id="RXR27598.1"/>
    </source>
</evidence>
<dbReference type="EMBL" id="SBKP01000012">
    <property type="protein sequence ID" value="RXR27598.1"/>
    <property type="molecule type" value="Genomic_DNA"/>
</dbReference>
<feature type="domain" description="Phospholipid/glycerol acyltransferase" evidence="4">
    <location>
        <begin position="70"/>
        <end position="184"/>
    </location>
</feature>
<keyword evidence="3 5" id="KW-0012">Acyltransferase</keyword>
<comment type="pathway">
    <text evidence="1">Lipid metabolism.</text>
</comment>
<dbReference type="AlphaFoldDB" id="A0A4V1N3B0"/>
<protein>
    <submittedName>
        <fullName evidence="5">1-acyl-sn-glycerol-3-phosphate acyltransferase</fullName>
    </submittedName>
</protein>
<dbReference type="InterPro" id="IPR002123">
    <property type="entry name" value="Plipid/glycerol_acylTrfase"/>
</dbReference>
<evidence type="ECO:0000313" key="6">
    <source>
        <dbReference type="Proteomes" id="UP000290958"/>
    </source>
</evidence>
<dbReference type="Proteomes" id="UP000290958">
    <property type="component" value="Unassembled WGS sequence"/>
</dbReference>
<dbReference type="Pfam" id="PF01553">
    <property type="entry name" value="Acyltransferase"/>
    <property type="match status" value="1"/>
</dbReference>
<dbReference type="GO" id="GO:0003841">
    <property type="term" value="F:1-acylglycerol-3-phosphate O-acyltransferase activity"/>
    <property type="evidence" value="ECO:0007669"/>
    <property type="project" value="TreeGrafter"/>
</dbReference>
<gene>
    <name evidence="5" type="ORF">EQG66_11600</name>
</gene>
<dbReference type="CDD" id="cd07989">
    <property type="entry name" value="LPLAT_AGPAT-like"/>
    <property type="match status" value="1"/>
</dbReference>
<dbReference type="GO" id="GO:0006654">
    <property type="term" value="P:phosphatidic acid biosynthetic process"/>
    <property type="evidence" value="ECO:0007669"/>
    <property type="project" value="TreeGrafter"/>
</dbReference>
<keyword evidence="2 5" id="KW-0808">Transferase</keyword>
<evidence type="ECO:0000256" key="3">
    <source>
        <dbReference type="ARBA" id="ARBA00023315"/>
    </source>
</evidence>
<dbReference type="OrthoDB" id="5290997at2"/>
<sequence>MLAAARSALFALLFYPLTAVTVAACGVAGLFSAQLLRRVARLWGFIHRFLCRFVLGQTVRIIGTVPTGPVLIVFKHESMFETIDLLCLFAEPVVIAKQELLDIPGWGWAARRHGVIGLKRDDGAKAIRHLRTEIAKATGSGRPICLFPEGTRVPHGERPAIRAGFAALYQLLGLPVVPIAVDSGLISPRRSFIKRPGIITYKVGETIAAGLPRHEAEAMAHAAINALNPTAD</sequence>
<proteinExistence type="predicted"/>
<accession>A0A4V1N3B0</accession>
<dbReference type="SUPFAM" id="SSF69593">
    <property type="entry name" value="Glycerol-3-phosphate (1)-acyltransferase"/>
    <property type="match status" value="1"/>
</dbReference>
<keyword evidence="6" id="KW-1185">Reference proteome</keyword>
<comment type="caution">
    <text evidence="5">The sequence shown here is derived from an EMBL/GenBank/DDBJ whole genome shotgun (WGS) entry which is preliminary data.</text>
</comment>
<dbReference type="PANTHER" id="PTHR10434">
    <property type="entry name" value="1-ACYL-SN-GLYCEROL-3-PHOSPHATE ACYLTRANSFERASE"/>
    <property type="match status" value="1"/>
</dbReference>
<evidence type="ECO:0000256" key="1">
    <source>
        <dbReference type="ARBA" id="ARBA00005189"/>
    </source>
</evidence>
<dbReference type="PANTHER" id="PTHR10434:SF11">
    <property type="entry name" value="1-ACYL-SN-GLYCEROL-3-PHOSPHATE ACYLTRANSFERASE"/>
    <property type="match status" value="1"/>
</dbReference>
<dbReference type="RefSeq" id="WP_129404830.1">
    <property type="nucleotide sequence ID" value="NZ_SBKP01000012.1"/>
</dbReference>
<evidence type="ECO:0000256" key="2">
    <source>
        <dbReference type="ARBA" id="ARBA00022679"/>
    </source>
</evidence>
<reference evidence="6" key="1">
    <citation type="submission" date="2019-01" db="EMBL/GenBank/DDBJ databases">
        <title>Cytophagaceae bacterium strain CAR-16.</title>
        <authorList>
            <person name="Chen W.-M."/>
        </authorList>
    </citation>
    <scope>NUCLEOTIDE SEQUENCE [LARGE SCALE GENOMIC DNA]</scope>
    <source>
        <strain evidence="6">CHR27</strain>
    </source>
</reference>
<evidence type="ECO:0000259" key="4">
    <source>
        <dbReference type="SMART" id="SM00563"/>
    </source>
</evidence>
<dbReference type="PROSITE" id="PS51257">
    <property type="entry name" value="PROKAR_LIPOPROTEIN"/>
    <property type="match status" value="1"/>
</dbReference>
<name>A0A4V1N3B0_9SPHN</name>
<dbReference type="SMART" id="SM00563">
    <property type="entry name" value="PlsC"/>
    <property type="match status" value="1"/>
</dbReference>
<organism evidence="5 6">
    <name type="scientific">Sphingobium fluviale</name>
    <dbReference type="NCBI Taxonomy" id="2506423"/>
    <lineage>
        <taxon>Bacteria</taxon>
        <taxon>Pseudomonadati</taxon>
        <taxon>Pseudomonadota</taxon>
        <taxon>Alphaproteobacteria</taxon>
        <taxon>Sphingomonadales</taxon>
        <taxon>Sphingomonadaceae</taxon>
        <taxon>Sphingobium</taxon>
    </lineage>
</organism>